<name>A0A917VPM1_9ACTN</name>
<evidence type="ECO:0000313" key="3">
    <source>
        <dbReference type="EMBL" id="GGL06148.1"/>
    </source>
</evidence>
<dbReference type="EMBL" id="BMNT01000034">
    <property type="protein sequence ID" value="GGL06148.1"/>
    <property type="molecule type" value="Genomic_DNA"/>
</dbReference>
<keyword evidence="4" id="KW-1185">Reference proteome</keyword>
<reference evidence="3" key="1">
    <citation type="journal article" date="2014" name="Int. J. Syst. Evol. Microbiol.">
        <title>Complete genome sequence of Corynebacterium casei LMG S-19264T (=DSM 44701T), isolated from a smear-ripened cheese.</title>
        <authorList>
            <consortium name="US DOE Joint Genome Institute (JGI-PGF)"/>
            <person name="Walter F."/>
            <person name="Albersmeier A."/>
            <person name="Kalinowski J."/>
            <person name="Ruckert C."/>
        </authorList>
    </citation>
    <scope>NUCLEOTIDE SEQUENCE</scope>
    <source>
        <strain evidence="3">JCM 13064</strain>
    </source>
</reference>
<dbReference type="Pfam" id="PF03364">
    <property type="entry name" value="Polyketide_cyc"/>
    <property type="match status" value="1"/>
</dbReference>
<dbReference type="AlphaFoldDB" id="A0A917VPM1"/>
<gene>
    <name evidence="3" type="ORF">GCM10007964_55550</name>
</gene>
<comment type="caution">
    <text evidence="3">The sequence shown here is derived from an EMBL/GenBank/DDBJ whole genome shotgun (WGS) entry which is preliminary data.</text>
</comment>
<proteinExistence type="predicted"/>
<organism evidence="3 4">
    <name type="scientific">Sphaerisporangium melleum</name>
    <dbReference type="NCBI Taxonomy" id="321316"/>
    <lineage>
        <taxon>Bacteria</taxon>
        <taxon>Bacillati</taxon>
        <taxon>Actinomycetota</taxon>
        <taxon>Actinomycetes</taxon>
        <taxon>Streptosporangiales</taxon>
        <taxon>Streptosporangiaceae</taxon>
        <taxon>Sphaerisporangium</taxon>
    </lineage>
</organism>
<reference evidence="3" key="2">
    <citation type="submission" date="2020-09" db="EMBL/GenBank/DDBJ databases">
        <authorList>
            <person name="Sun Q."/>
            <person name="Ohkuma M."/>
        </authorList>
    </citation>
    <scope>NUCLEOTIDE SEQUENCE</scope>
    <source>
        <strain evidence="3">JCM 13064</strain>
    </source>
</reference>
<dbReference type="Gene3D" id="3.30.530.20">
    <property type="match status" value="1"/>
</dbReference>
<dbReference type="RefSeq" id="WP_189165987.1">
    <property type="nucleotide sequence ID" value="NZ_BMNT01000034.1"/>
</dbReference>
<evidence type="ECO:0000259" key="2">
    <source>
        <dbReference type="Pfam" id="PF03364"/>
    </source>
</evidence>
<sequence>MRKVGVRAHVPLDAGAALARLADGAWRDVLSAGVLAVTDAGAGDAAATDVETPTGTEAAAGRPVSPAGQAGVGRDGDRLSEWALPFRGGSVRWRQREQVTAAAADASSAAPGIAFEQVEGDFARYSGTWRFAATGAGSRDAAPVSANGFAPAGAAPVSGNGVSPNGVAAARPSCEVLFEARFDLGVPMYDRVVEPLLARVLVRGVRAVLAAAYGEVEIEEDPVTLPEPERYVAAVLASAT</sequence>
<evidence type="ECO:0000313" key="4">
    <source>
        <dbReference type="Proteomes" id="UP000645217"/>
    </source>
</evidence>
<evidence type="ECO:0000256" key="1">
    <source>
        <dbReference type="SAM" id="MobiDB-lite"/>
    </source>
</evidence>
<feature type="region of interest" description="Disordered" evidence="1">
    <location>
        <begin position="46"/>
        <end position="76"/>
    </location>
</feature>
<protein>
    <recommendedName>
        <fullName evidence="2">Coenzyme Q-binding protein COQ10 START domain-containing protein</fullName>
    </recommendedName>
</protein>
<dbReference type="SUPFAM" id="SSF55961">
    <property type="entry name" value="Bet v1-like"/>
    <property type="match status" value="1"/>
</dbReference>
<dbReference type="InterPro" id="IPR005031">
    <property type="entry name" value="COQ10_START"/>
</dbReference>
<accession>A0A917VPM1</accession>
<dbReference type="InterPro" id="IPR023393">
    <property type="entry name" value="START-like_dom_sf"/>
</dbReference>
<dbReference type="Proteomes" id="UP000645217">
    <property type="component" value="Unassembled WGS sequence"/>
</dbReference>
<feature type="domain" description="Coenzyme Q-binding protein COQ10 START" evidence="2">
    <location>
        <begin position="74"/>
        <end position="207"/>
    </location>
</feature>